<organism evidence="7 8">
    <name type="scientific">Gandjariella thermophila</name>
    <dbReference type="NCBI Taxonomy" id="1931992"/>
    <lineage>
        <taxon>Bacteria</taxon>
        <taxon>Bacillati</taxon>
        <taxon>Actinomycetota</taxon>
        <taxon>Actinomycetes</taxon>
        <taxon>Pseudonocardiales</taxon>
        <taxon>Pseudonocardiaceae</taxon>
        <taxon>Gandjariella</taxon>
    </lineage>
</organism>
<dbReference type="InterPro" id="IPR012967">
    <property type="entry name" value="COMT_dimerisation"/>
</dbReference>
<dbReference type="PANTHER" id="PTHR43712">
    <property type="entry name" value="PUTATIVE (AFU_ORTHOLOGUE AFUA_4G14580)-RELATED"/>
    <property type="match status" value="1"/>
</dbReference>
<evidence type="ECO:0000313" key="8">
    <source>
        <dbReference type="Proteomes" id="UP000298860"/>
    </source>
</evidence>
<protein>
    <submittedName>
        <fullName evidence="7">O-methyltransferase</fullName>
    </submittedName>
</protein>
<reference evidence="8" key="1">
    <citation type="submission" date="2019-04" db="EMBL/GenBank/DDBJ databases">
        <title>Draft genome sequence of Pseudonocardiaceae bacterium SL3-2-4.</title>
        <authorList>
            <person name="Ningsih F."/>
            <person name="Yokota A."/>
            <person name="Sakai Y."/>
            <person name="Nanatani K."/>
            <person name="Yabe S."/>
            <person name="Oetari A."/>
            <person name="Sjamsuridzal W."/>
        </authorList>
    </citation>
    <scope>NUCLEOTIDE SEQUENCE [LARGE SCALE GENOMIC DNA]</scope>
    <source>
        <strain evidence="8">SL3-2-4</strain>
    </source>
</reference>
<name>A0A4D4JAQ3_9PSEU</name>
<keyword evidence="8" id="KW-1185">Reference proteome</keyword>
<dbReference type="InterPro" id="IPR016461">
    <property type="entry name" value="COMT-like"/>
</dbReference>
<dbReference type="GO" id="GO:0008171">
    <property type="term" value="F:O-methyltransferase activity"/>
    <property type="evidence" value="ECO:0007669"/>
    <property type="project" value="InterPro"/>
</dbReference>
<comment type="caution">
    <text evidence="7">The sequence shown here is derived from an EMBL/GenBank/DDBJ whole genome shotgun (WGS) entry which is preliminary data.</text>
</comment>
<dbReference type="InterPro" id="IPR029063">
    <property type="entry name" value="SAM-dependent_MTases_sf"/>
</dbReference>
<keyword evidence="1 7" id="KW-0489">Methyltransferase</keyword>
<dbReference type="Gene3D" id="1.10.10.10">
    <property type="entry name" value="Winged helix-like DNA-binding domain superfamily/Winged helix DNA-binding domain"/>
    <property type="match status" value="1"/>
</dbReference>
<proteinExistence type="predicted"/>
<dbReference type="SUPFAM" id="SSF53335">
    <property type="entry name" value="S-adenosyl-L-methionine-dependent methyltransferases"/>
    <property type="match status" value="1"/>
</dbReference>
<dbReference type="RefSeq" id="WP_137814806.1">
    <property type="nucleotide sequence ID" value="NZ_BJFL01000017.1"/>
</dbReference>
<dbReference type="PANTHER" id="PTHR43712:SF2">
    <property type="entry name" value="O-METHYLTRANSFERASE CICE"/>
    <property type="match status" value="1"/>
</dbReference>
<evidence type="ECO:0000256" key="2">
    <source>
        <dbReference type="ARBA" id="ARBA00022679"/>
    </source>
</evidence>
<dbReference type="InterPro" id="IPR036390">
    <property type="entry name" value="WH_DNA-bd_sf"/>
</dbReference>
<feature type="domain" description="O-methyltransferase dimerisation" evidence="6">
    <location>
        <begin position="18"/>
        <end position="90"/>
    </location>
</feature>
<feature type="domain" description="O-methyltransferase C-terminal" evidence="5">
    <location>
        <begin position="113"/>
        <end position="318"/>
    </location>
</feature>
<evidence type="ECO:0000259" key="6">
    <source>
        <dbReference type="Pfam" id="PF08100"/>
    </source>
</evidence>
<sequence>MQPEVTESGGPGEILRQVLAFYGSRAVISAVELDLFTVLAEGPLDATAICGRVGLHARGARDFLDTLVSLGLLARDGEAYRNSAGADQYLDRRKASYLGGYALMANHLLFPVWSRLTEALRTGAPQVPTGGGFFDGYRNEHEVRSFLGAMDAINGTVGDDIAREFDWAECTSFVDLGGARGNLAARLVAEHPHLRGTCFDLPQIEPFFHEHVAKLGMDGRITFHVGDFFVDDLPRADAFILGHILHYYDQEQREGLLKKVFDATNTGGAVLIYDRMIDDDRRGAPLSLLGSLNMLLTSDGGREYTPSECRGWLTAAGFMAAGTVPVGETDTLVVGRKVLN</sequence>
<evidence type="ECO:0000313" key="7">
    <source>
        <dbReference type="EMBL" id="GDY31748.1"/>
    </source>
</evidence>
<dbReference type="PIRSF" id="PIRSF005739">
    <property type="entry name" value="O-mtase"/>
    <property type="match status" value="1"/>
</dbReference>
<dbReference type="EMBL" id="BJFL01000017">
    <property type="protein sequence ID" value="GDY31748.1"/>
    <property type="molecule type" value="Genomic_DNA"/>
</dbReference>
<keyword evidence="2 7" id="KW-0808">Transferase</keyword>
<evidence type="ECO:0000256" key="1">
    <source>
        <dbReference type="ARBA" id="ARBA00022603"/>
    </source>
</evidence>
<dbReference type="Gene3D" id="3.40.50.150">
    <property type="entry name" value="Vaccinia Virus protein VP39"/>
    <property type="match status" value="1"/>
</dbReference>
<dbReference type="GO" id="GO:0046983">
    <property type="term" value="F:protein dimerization activity"/>
    <property type="evidence" value="ECO:0007669"/>
    <property type="project" value="InterPro"/>
</dbReference>
<gene>
    <name evidence="7" type="ORF">GTS_33810</name>
</gene>
<evidence type="ECO:0000256" key="4">
    <source>
        <dbReference type="PIRSR" id="PIRSR005739-1"/>
    </source>
</evidence>
<dbReference type="OrthoDB" id="582216at2"/>
<dbReference type="SUPFAM" id="SSF46785">
    <property type="entry name" value="Winged helix' DNA-binding domain"/>
    <property type="match status" value="1"/>
</dbReference>
<evidence type="ECO:0000259" key="5">
    <source>
        <dbReference type="Pfam" id="PF00891"/>
    </source>
</evidence>
<dbReference type="Pfam" id="PF00891">
    <property type="entry name" value="Methyltransf_2"/>
    <property type="match status" value="1"/>
</dbReference>
<dbReference type="Proteomes" id="UP000298860">
    <property type="component" value="Unassembled WGS sequence"/>
</dbReference>
<accession>A0A4D4JAQ3</accession>
<evidence type="ECO:0000256" key="3">
    <source>
        <dbReference type="ARBA" id="ARBA00022691"/>
    </source>
</evidence>
<dbReference type="InterPro" id="IPR036388">
    <property type="entry name" value="WH-like_DNA-bd_sf"/>
</dbReference>
<keyword evidence="3" id="KW-0949">S-adenosyl-L-methionine</keyword>
<dbReference type="PROSITE" id="PS51683">
    <property type="entry name" value="SAM_OMT_II"/>
    <property type="match status" value="1"/>
</dbReference>
<dbReference type="GO" id="GO:0032259">
    <property type="term" value="P:methylation"/>
    <property type="evidence" value="ECO:0007669"/>
    <property type="project" value="UniProtKB-KW"/>
</dbReference>
<dbReference type="InterPro" id="IPR001077">
    <property type="entry name" value="COMT_C"/>
</dbReference>
<dbReference type="AlphaFoldDB" id="A0A4D4JAQ3"/>
<dbReference type="Pfam" id="PF08100">
    <property type="entry name" value="Dimerisation"/>
    <property type="match status" value="1"/>
</dbReference>
<feature type="active site" description="Proton acceptor" evidence="4">
    <location>
        <position position="246"/>
    </location>
</feature>